<dbReference type="RefSeq" id="WP_200358113.1">
    <property type="nucleotide sequence ID" value="NZ_JAENIL010000060.1"/>
</dbReference>
<evidence type="ECO:0000259" key="1">
    <source>
        <dbReference type="Pfam" id="PF01261"/>
    </source>
</evidence>
<dbReference type="AlphaFoldDB" id="A0A934VTT6"/>
<keyword evidence="3" id="KW-1185">Reference proteome</keyword>
<dbReference type="InterPro" id="IPR036237">
    <property type="entry name" value="Xyl_isomerase-like_sf"/>
</dbReference>
<dbReference type="SUPFAM" id="SSF51658">
    <property type="entry name" value="Xylose isomerase-like"/>
    <property type="match status" value="1"/>
</dbReference>
<evidence type="ECO:0000313" key="2">
    <source>
        <dbReference type="EMBL" id="MBK1879844.1"/>
    </source>
</evidence>
<feature type="domain" description="Xylose isomerase-like TIM barrel" evidence="1">
    <location>
        <begin position="20"/>
        <end position="267"/>
    </location>
</feature>
<name>A0A934VTT6_9BACT</name>
<dbReference type="Pfam" id="PF01261">
    <property type="entry name" value="AP_endonuc_2"/>
    <property type="match status" value="1"/>
</dbReference>
<gene>
    <name evidence="2" type="ORF">JIN87_23370</name>
</gene>
<dbReference type="InterPro" id="IPR013022">
    <property type="entry name" value="Xyl_isomerase-like_TIM-brl"/>
</dbReference>
<protein>
    <submittedName>
        <fullName evidence="2">Sugar phosphate isomerase/epimerase</fullName>
    </submittedName>
</protein>
<dbReference type="Gene3D" id="3.20.20.150">
    <property type="entry name" value="Divalent-metal-dependent TIM barrel enzymes"/>
    <property type="match status" value="1"/>
</dbReference>
<organism evidence="2 3">
    <name type="scientific">Pelagicoccus mobilis</name>
    <dbReference type="NCBI Taxonomy" id="415221"/>
    <lineage>
        <taxon>Bacteria</taxon>
        <taxon>Pseudomonadati</taxon>
        <taxon>Verrucomicrobiota</taxon>
        <taxon>Opitutia</taxon>
        <taxon>Puniceicoccales</taxon>
        <taxon>Pelagicoccaceae</taxon>
        <taxon>Pelagicoccus</taxon>
    </lineage>
</organism>
<keyword evidence="2" id="KW-0413">Isomerase</keyword>
<sequence>MKFAICNETYQGLTLPEICQRVASTGYQGLEIAPFTLRDDPRDLTLAEAKEAGNIVRDHGLEMVGLHWLLVKPEGMHLTTPNSSIRQKTLDFGKHLADLCSEMGGKVMVWGSPKQRNIEQGEDYADACNRASDLLRALGEHCRERSISVAMEPLGSNETNFLTSAAETIELLKRIDHPNIQLHLDVKAMVAEGGSIPDIISESRDYTIHFHANDPNLQGPGMGDLNFQPIANALAASGYNEWVSVEVFDYSPGADTIARESLENLKSAFQKVPGC</sequence>
<dbReference type="PANTHER" id="PTHR12110">
    <property type="entry name" value="HYDROXYPYRUVATE ISOMERASE"/>
    <property type="match status" value="1"/>
</dbReference>
<comment type="caution">
    <text evidence="2">The sequence shown here is derived from an EMBL/GenBank/DDBJ whole genome shotgun (WGS) entry which is preliminary data.</text>
</comment>
<proteinExistence type="predicted"/>
<dbReference type="GO" id="GO:0016853">
    <property type="term" value="F:isomerase activity"/>
    <property type="evidence" value="ECO:0007669"/>
    <property type="project" value="UniProtKB-KW"/>
</dbReference>
<reference evidence="2" key="1">
    <citation type="submission" date="2021-01" db="EMBL/GenBank/DDBJ databases">
        <title>Modified the classification status of verrucomicrobia.</title>
        <authorList>
            <person name="Feng X."/>
        </authorList>
    </citation>
    <scope>NUCLEOTIDE SEQUENCE</scope>
    <source>
        <strain evidence="2">KCTC 13126</strain>
    </source>
</reference>
<evidence type="ECO:0000313" key="3">
    <source>
        <dbReference type="Proteomes" id="UP000617628"/>
    </source>
</evidence>
<dbReference type="PANTHER" id="PTHR12110:SF21">
    <property type="entry name" value="XYLOSE ISOMERASE-LIKE TIM BARREL DOMAIN-CONTAINING PROTEIN"/>
    <property type="match status" value="1"/>
</dbReference>
<dbReference type="Proteomes" id="UP000617628">
    <property type="component" value="Unassembled WGS sequence"/>
</dbReference>
<dbReference type="EMBL" id="JAENIL010000060">
    <property type="protein sequence ID" value="MBK1879844.1"/>
    <property type="molecule type" value="Genomic_DNA"/>
</dbReference>
<dbReference type="InterPro" id="IPR050312">
    <property type="entry name" value="IolE/XylAMocC-like"/>
</dbReference>
<accession>A0A934VTT6</accession>